<evidence type="ECO:0000259" key="7">
    <source>
        <dbReference type="Pfam" id="PF06305"/>
    </source>
</evidence>
<name>A0A0B8NVQ2_9VIBR</name>
<comment type="subcellular location">
    <subcellularLocation>
        <location evidence="5">Cell inner membrane</location>
        <topology evidence="5">Single-pass membrane protein</topology>
    </subcellularLocation>
</comment>
<organism evidence="8 9">
    <name type="scientific">Vibrio ishigakensis</name>
    <dbReference type="NCBI Taxonomy" id="1481914"/>
    <lineage>
        <taxon>Bacteria</taxon>
        <taxon>Pseudomonadati</taxon>
        <taxon>Pseudomonadota</taxon>
        <taxon>Gammaproteobacteria</taxon>
        <taxon>Vibrionales</taxon>
        <taxon>Vibrionaceae</taxon>
        <taxon>Vibrio</taxon>
    </lineage>
</organism>
<proteinExistence type="inferred from homology"/>
<dbReference type="EMBL" id="BBRZ01000007">
    <property type="protein sequence ID" value="GAM54814.1"/>
    <property type="molecule type" value="Genomic_DNA"/>
</dbReference>
<evidence type="ECO:0000256" key="2">
    <source>
        <dbReference type="ARBA" id="ARBA00022692"/>
    </source>
</evidence>
<keyword evidence="3 5" id="KW-1133">Transmembrane helix</keyword>
<dbReference type="AlphaFoldDB" id="A0A0B8NVQ2"/>
<dbReference type="InterPro" id="IPR032906">
    <property type="entry name" value="LapA"/>
</dbReference>
<keyword evidence="5" id="KW-0997">Cell inner membrane</keyword>
<evidence type="ECO:0000313" key="9">
    <source>
        <dbReference type="Proteomes" id="UP000031671"/>
    </source>
</evidence>
<keyword evidence="4 5" id="KW-0472">Membrane</keyword>
<accession>A0A0B8NVQ2</accession>
<keyword evidence="1 5" id="KW-1003">Cell membrane</keyword>
<feature type="transmembrane region" description="Helical" evidence="5">
    <location>
        <begin position="44"/>
        <end position="64"/>
    </location>
</feature>
<evidence type="ECO:0000256" key="1">
    <source>
        <dbReference type="ARBA" id="ARBA00022475"/>
    </source>
</evidence>
<reference evidence="8 9" key="2">
    <citation type="submission" date="2015-01" db="EMBL/GenBank/DDBJ databases">
        <authorList>
            <consortium name="NBRP consortium"/>
            <person name="Sawabe T."/>
            <person name="Meirelles P."/>
            <person name="Feng G."/>
            <person name="Sayaka M."/>
            <person name="Hattori M."/>
            <person name="Ohkuma M."/>
        </authorList>
    </citation>
    <scope>NUCLEOTIDE SEQUENCE [LARGE SCALE GENOMIC DNA]</scope>
    <source>
        <strain evidence="9">JCM 19231</strain>
    </source>
</reference>
<evidence type="ECO:0000313" key="8">
    <source>
        <dbReference type="EMBL" id="GAM54814.1"/>
    </source>
</evidence>
<feature type="domain" description="Lipopolysaccharide assembly protein A" evidence="7">
    <location>
        <begin position="22"/>
        <end position="84"/>
    </location>
</feature>
<keyword evidence="9" id="KW-1185">Reference proteome</keyword>
<comment type="caution">
    <text evidence="5">Lacks conserved residue(s) required for the propagation of feature annotation.</text>
</comment>
<protein>
    <recommendedName>
        <fullName evidence="5">Probable lipopolysaccharide assembly protein A</fullName>
    </recommendedName>
</protein>
<dbReference type="RefSeq" id="WP_261833449.1">
    <property type="nucleotide sequence ID" value="NZ_AP024881.1"/>
</dbReference>
<comment type="similarity">
    <text evidence="5">Belongs to the LapA family.</text>
</comment>
<evidence type="ECO:0000256" key="5">
    <source>
        <dbReference type="HAMAP-Rule" id="MF_01948"/>
    </source>
</evidence>
<dbReference type="GO" id="GO:0008653">
    <property type="term" value="P:lipopolysaccharide metabolic process"/>
    <property type="evidence" value="ECO:0007669"/>
    <property type="project" value="InterPro"/>
</dbReference>
<comment type="caution">
    <text evidence="8">The sequence shown here is derived from an EMBL/GenBank/DDBJ whole genome shotgun (WGS) entry which is preliminary data.</text>
</comment>
<evidence type="ECO:0000256" key="4">
    <source>
        <dbReference type="ARBA" id="ARBA00023136"/>
    </source>
</evidence>
<comment type="function">
    <text evidence="5">Involved in the assembly of lipopolysaccharide (LPS).</text>
</comment>
<dbReference type="Proteomes" id="UP000031671">
    <property type="component" value="Unassembled WGS sequence"/>
</dbReference>
<dbReference type="InterPro" id="IPR010445">
    <property type="entry name" value="LapA_dom"/>
</dbReference>
<gene>
    <name evidence="5" type="primary">lapA</name>
    <name evidence="8" type="ORF">JCM19231_4550</name>
</gene>
<sequence length="102" mass="11318">MRILKIALVLVLFLIALALGAQNQEVVTFNYLLAEGNFHLSSLIGGVFVLGFVISGLIFGSMHFRSQLQVRKLKRKLKKLTPQVEVPSKPSTQMPVVKEPSK</sequence>
<dbReference type="HAMAP" id="MF_01948">
    <property type="entry name" value="LPS_assembly_LapA"/>
    <property type="match status" value="1"/>
</dbReference>
<dbReference type="GO" id="GO:0005886">
    <property type="term" value="C:plasma membrane"/>
    <property type="evidence" value="ECO:0007669"/>
    <property type="project" value="UniProtKB-SubCell"/>
</dbReference>
<dbReference type="Pfam" id="PF06305">
    <property type="entry name" value="LapA_dom"/>
    <property type="match status" value="1"/>
</dbReference>
<evidence type="ECO:0000256" key="6">
    <source>
        <dbReference type="SAM" id="MobiDB-lite"/>
    </source>
</evidence>
<evidence type="ECO:0000256" key="3">
    <source>
        <dbReference type="ARBA" id="ARBA00022989"/>
    </source>
</evidence>
<reference evidence="8 9" key="1">
    <citation type="submission" date="2015-01" db="EMBL/GenBank/DDBJ databases">
        <title>Vibrio sp. C1 JCM 19231 whole genome shotgun sequence.</title>
        <authorList>
            <person name="Sawabe T."/>
            <person name="Meirelles P."/>
            <person name="Feng G."/>
            <person name="Sayaka M."/>
            <person name="Hattori M."/>
            <person name="Ohkuma M."/>
        </authorList>
    </citation>
    <scope>NUCLEOTIDE SEQUENCE [LARGE SCALE GENOMIC DNA]</scope>
    <source>
        <strain evidence="9">JCM 19231</strain>
    </source>
</reference>
<feature type="region of interest" description="Disordered" evidence="6">
    <location>
        <begin position="81"/>
        <end position="102"/>
    </location>
</feature>
<keyword evidence="2 5" id="KW-0812">Transmembrane</keyword>